<keyword evidence="3" id="KW-1185">Reference proteome</keyword>
<reference evidence="2" key="1">
    <citation type="submission" date="2021-04" db="EMBL/GenBank/DDBJ databases">
        <title>Draft genome sequence of Xylanibacillus composti strain K13.</title>
        <authorList>
            <person name="Uke A."/>
            <person name="Chhe C."/>
            <person name="Baramee S."/>
            <person name="Kosugi A."/>
        </authorList>
    </citation>
    <scope>NUCLEOTIDE SEQUENCE</scope>
    <source>
        <strain evidence="2">K13</strain>
    </source>
</reference>
<dbReference type="InterPro" id="IPR028973">
    <property type="entry name" value="PhnB-like"/>
</dbReference>
<dbReference type="InterPro" id="IPR029068">
    <property type="entry name" value="Glyas_Bleomycin-R_OHBP_Dase"/>
</dbReference>
<dbReference type="Pfam" id="PF06983">
    <property type="entry name" value="3-dmu-9_3-mt"/>
    <property type="match status" value="1"/>
</dbReference>
<evidence type="ECO:0000313" key="3">
    <source>
        <dbReference type="Proteomes" id="UP000677918"/>
    </source>
</evidence>
<comment type="caution">
    <text evidence="2">The sequence shown here is derived from an EMBL/GenBank/DDBJ whole genome shotgun (WGS) entry which is preliminary data.</text>
</comment>
<dbReference type="PANTHER" id="PTHR33990:SF1">
    <property type="entry name" value="PROTEIN YJDN"/>
    <property type="match status" value="1"/>
</dbReference>
<dbReference type="EMBL" id="BOVK01000060">
    <property type="protein sequence ID" value="GIQ70813.1"/>
    <property type="molecule type" value="Genomic_DNA"/>
</dbReference>
<dbReference type="AlphaFoldDB" id="A0A8J4H4H8"/>
<organism evidence="2 3">
    <name type="scientific">Xylanibacillus composti</name>
    <dbReference type="NCBI Taxonomy" id="1572762"/>
    <lineage>
        <taxon>Bacteria</taxon>
        <taxon>Bacillati</taxon>
        <taxon>Bacillota</taxon>
        <taxon>Bacilli</taxon>
        <taxon>Bacillales</taxon>
        <taxon>Paenibacillaceae</taxon>
        <taxon>Xylanibacillus</taxon>
    </lineage>
</organism>
<dbReference type="PANTHER" id="PTHR33990">
    <property type="entry name" value="PROTEIN YJDN-RELATED"/>
    <property type="match status" value="1"/>
</dbReference>
<accession>A0A8J4H4H8</accession>
<dbReference type="Proteomes" id="UP000677918">
    <property type="component" value="Unassembled WGS sequence"/>
</dbReference>
<sequence>MALHPYLIFDGNAREAALYYAQVFGLEEPQLLTFGSTNSEHLPPGSENLIMHTYLEIAGGKLMISDNYPGAPFQAGNNFTLAYVSGDEAAIRDAFSKLKEEGSVKMELQETPWSKCYGMVTDKYNIEWQFSHEA</sequence>
<dbReference type="CDD" id="cd06588">
    <property type="entry name" value="PhnB_like"/>
    <property type="match status" value="1"/>
</dbReference>
<evidence type="ECO:0000259" key="1">
    <source>
        <dbReference type="Pfam" id="PF06983"/>
    </source>
</evidence>
<dbReference type="RefSeq" id="WP_213413626.1">
    <property type="nucleotide sequence ID" value="NZ_BOVK01000060.1"/>
</dbReference>
<proteinExistence type="predicted"/>
<gene>
    <name evidence="2" type="ORF">XYCOK13_36370</name>
</gene>
<dbReference type="Gene3D" id="3.10.180.10">
    <property type="entry name" value="2,3-Dihydroxybiphenyl 1,2-Dioxygenase, domain 1"/>
    <property type="match status" value="1"/>
</dbReference>
<name>A0A8J4H4H8_9BACL</name>
<dbReference type="SUPFAM" id="SSF54593">
    <property type="entry name" value="Glyoxalase/Bleomycin resistance protein/Dihydroxybiphenyl dioxygenase"/>
    <property type="match status" value="1"/>
</dbReference>
<evidence type="ECO:0000313" key="2">
    <source>
        <dbReference type="EMBL" id="GIQ70813.1"/>
    </source>
</evidence>
<protein>
    <submittedName>
        <fullName evidence="2">VOC family protein</fullName>
    </submittedName>
</protein>
<feature type="domain" description="PhnB-like" evidence="1">
    <location>
        <begin position="4"/>
        <end position="130"/>
    </location>
</feature>